<accession>A0A1H9N0M1</accession>
<keyword evidence="2" id="KW-1185">Reference proteome</keyword>
<protein>
    <submittedName>
        <fullName evidence="1">Uncharacterized protein</fullName>
    </submittedName>
</protein>
<reference evidence="1 2" key="1">
    <citation type="submission" date="2016-10" db="EMBL/GenBank/DDBJ databases">
        <authorList>
            <person name="de Groot N.N."/>
        </authorList>
    </citation>
    <scope>NUCLEOTIDE SEQUENCE [LARGE SCALE GENOMIC DNA]</scope>
    <source>
        <strain evidence="1 2">A52C2</strain>
    </source>
</reference>
<sequence>MRNETRRPIEIARKGERQPFKPKLWSHQQQLRELRGRKIVVLFRDGTQVTGELLEADQYALLLRIREDKSVLTLTLFKHDIQGYRPAE</sequence>
<proteinExistence type="predicted"/>
<evidence type="ECO:0000313" key="1">
    <source>
        <dbReference type="EMBL" id="SER29448.1"/>
    </source>
</evidence>
<dbReference type="RefSeq" id="WP_092498647.1">
    <property type="nucleotide sequence ID" value="NZ_FOFG01000014.1"/>
</dbReference>
<organism evidence="1 2">
    <name type="scientific">Faunimonas pinastri</name>
    <dbReference type="NCBI Taxonomy" id="1855383"/>
    <lineage>
        <taxon>Bacteria</taxon>
        <taxon>Pseudomonadati</taxon>
        <taxon>Pseudomonadota</taxon>
        <taxon>Alphaproteobacteria</taxon>
        <taxon>Hyphomicrobiales</taxon>
        <taxon>Afifellaceae</taxon>
        <taxon>Faunimonas</taxon>
    </lineage>
</organism>
<dbReference type="STRING" id="1855383.SAMN05216548_114131"/>
<dbReference type="EMBL" id="FOFG01000014">
    <property type="protein sequence ID" value="SER29448.1"/>
    <property type="molecule type" value="Genomic_DNA"/>
</dbReference>
<evidence type="ECO:0000313" key="2">
    <source>
        <dbReference type="Proteomes" id="UP000199647"/>
    </source>
</evidence>
<name>A0A1H9N0M1_9HYPH</name>
<dbReference type="OrthoDB" id="9931732at2"/>
<dbReference type="Gene3D" id="2.30.30.100">
    <property type="match status" value="1"/>
</dbReference>
<dbReference type="AlphaFoldDB" id="A0A1H9N0M1"/>
<gene>
    <name evidence="1" type="ORF">SAMN05216548_114131</name>
</gene>
<dbReference type="Proteomes" id="UP000199647">
    <property type="component" value="Unassembled WGS sequence"/>
</dbReference>